<gene>
    <name evidence="1" type="ORF">HSBAA_PA_0020</name>
</gene>
<reference evidence="1 2" key="1">
    <citation type="journal article" date="2019" name="Microbiol. Resour. Announc.">
        <title>Complete Genome Sequence of Halomonas sulfidaeris Strain Esulfide1 Isolated from a Metal Sulfide Rock at a Depth of 2,200 Meters, Obtained Using Nanopore Sequencing.</title>
        <authorList>
            <person name="Saito M."/>
            <person name="Nishigata A."/>
            <person name="Galipon J."/>
            <person name="Arakawa K."/>
        </authorList>
    </citation>
    <scope>NUCLEOTIDE SEQUENCE [LARGE SCALE GENOMIC DNA]</scope>
    <source>
        <strain evidence="1 2">ATCC BAA-803</strain>
        <plasmid evidence="2">pbaa-803-a dna</plasmid>
    </source>
</reference>
<accession>A0A455UM95</accession>
<dbReference type="EMBL" id="AP019515">
    <property type="protein sequence ID" value="BBI65399.1"/>
    <property type="molecule type" value="Genomic_DNA"/>
</dbReference>
<dbReference type="AlphaFoldDB" id="A0A455UM95"/>
<organism evidence="1 2">
    <name type="scientific">Vreelandella sulfidaeris</name>
    <dbReference type="NCBI Taxonomy" id="115553"/>
    <lineage>
        <taxon>Bacteria</taxon>
        <taxon>Pseudomonadati</taxon>
        <taxon>Pseudomonadota</taxon>
        <taxon>Gammaproteobacteria</taxon>
        <taxon>Oceanospirillales</taxon>
        <taxon>Halomonadaceae</taxon>
        <taxon>Vreelandella</taxon>
    </lineage>
</organism>
<proteinExistence type="predicted"/>
<protein>
    <submittedName>
        <fullName evidence="1">Uncharacterized protein</fullName>
    </submittedName>
</protein>
<name>A0A455UM95_9GAMM</name>
<dbReference type="KEGG" id="hsr:HSBAA_PA_0020"/>
<geneLocation type="plasmid" evidence="2">
    <name>pbaa-803-a dna</name>
</geneLocation>
<sequence length="170" mass="19299">MPSPRPIHFDMPDSTMTERASCPVCACQDSPDYLKRNTDWFHAHWLVCQRCGYQTTTHSSYEAAERDWDKASLGRQAEEAGLLVPAIQVFSMRDLELLESLQKEASEGDCARTYLVSRDSLVRWKEIARLGRDEVDETLQPAVASVEREIADLLQAQCDEGLMSPRCCKE</sequence>
<evidence type="ECO:0000313" key="2">
    <source>
        <dbReference type="Proteomes" id="UP000320231"/>
    </source>
</evidence>
<evidence type="ECO:0000313" key="1">
    <source>
        <dbReference type="EMBL" id="BBI65399.1"/>
    </source>
</evidence>
<keyword evidence="1" id="KW-0614">Plasmid</keyword>
<dbReference type="Proteomes" id="UP000320231">
    <property type="component" value="Plasmid pBAA-803-A"/>
</dbReference>